<feature type="compositionally biased region" description="Polar residues" evidence="1">
    <location>
        <begin position="80"/>
        <end position="92"/>
    </location>
</feature>
<evidence type="ECO:0000313" key="2">
    <source>
        <dbReference type="EMBL" id="KXT04648.1"/>
    </source>
</evidence>
<name>A0A139HQB1_9PEZI</name>
<feature type="region of interest" description="Disordered" evidence="1">
    <location>
        <begin position="65"/>
        <end position="102"/>
    </location>
</feature>
<gene>
    <name evidence="2" type="ORF">AC578_2101</name>
</gene>
<sequence>MMMIFESGDATALPTYLPTYLPYLNSFPLALALALFPALLPHSTNGAHGGEEWLRLSQRQRLQHHTPGTTLPHHLRQKDQNSPQHTFTSSTIHHPPSTFHLPQLQHSLDADSNARWDPAAAVAPAAACASCLRLPTSS</sequence>
<keyword evidence="3" id="KW-1185">Reference proteome</keyword>
<organism evidence="2 3">
    <name type="scientific">Pseudocercospora eumusae</name>
    <dbReference type="NCBI Taxonomy" id="321146"/>
    <lineage>
        <taxon>Eukaryota</taxon>
        <taxon>Fungi</taxon>
        <taxon>Dikarya</taxon>
        <taxon>Ascomycota</taxon>
        <taxon>Pezizomycotina</taxon>
        <taxon>Dothideomycetes</taxon>
        <taxon>Dothideomycetidae</taxon>
        <taxon>Mycosphaerellales</taxon>
        <taxon>Mycosphaerellaceae</taxon>
        <taxon>Pseudocercospora</taxon>
    </lineage>
</organism>
<proteinExistence type="predicted"/>
<dbReference type="EMBL" id="LFZN01000019">
    <property type="protein sequence ID" value="KXT04648.1"/>
    <property type="molecule type" value="Genomic_DNA"/>
</dbReference>
<dbReference type="AlphaFoldDB" id="A0A139HQB1"/>
<comment type="caution">
    <text evidence="2">The sequence shown here is derived from an EMBL/GenBank/DDBJ whole genome shotgun (WGS) entry which is preliminary data.</text>
</comment>
<dbReference type="OrthoDB" id="423283at2759"/>
<reference evidence="2 3" key="1">
    <citation type="submission" date="2015-07" db="EMBL/GenBank/DDBJ databases">
        <title>Comparative genomics of the Sigatoka disease complex on banana suggests a link between parallel evolutionary changes in Pseudocercospora fijiensis and Pseudocercospora eumusae and increased virulence on the banana host.</title>
        <authorList>
            <person name="Chang T.-C."/>
            <person name="Salvucci A."/>
            <person name="Crous P.W."/>
            <person name="Stergiopoulos I."/>
        </authorList>
    </citation>
    <scope>NUCLEOTIDE SEQUENCE [LARGE SCALE GENOMIC DNA]</scope>
    <source>
        <strain evidence="2 3">CBS 114824</strain>
    </source>
</reference>
<evidence type="ECO:0000313" key="3">
    <source>
        <dbReference type="Proteomes" id="UP000070133"/>
    </source>
</evidence>
<evidence type="ECO:0000256" key="1">
    <source>
        <dbReference type="SAM" id="MobiDB-lite"/>
    </source>
</evidence>
<protein>
    <submittedName>
        <fullName evidence="2">Uncharacterized protein</fullName>
    </submittedName>
</protein>
<dbReference type="Proteomes" id="UP000070133">
    <property type="component" value="Unassembled WGS sequence"/>
</dbReference>
<accession>A0A139HQB1</accession>